<gene>
    <name evidence="3" type="ORF">M2283_003050</name>
</gene>
<keyword evidence="2" id="KW-0812">Transmembrane</keyword>
<organism evidence="3 4">
    <name type="scientific">Streptomyces pseudovenezuelae</name>
    <dbReference type="NCBI Taxonomy" id="67350"/>
    <lineage>
        <taxon>Bacteria</taxon>
        <taxon>Bacillati</taxon>
        <taxon>Actinomycetota</taxon>
        <taxon>Actinomycetes</taxon>
        <taxon>Kitasatosporales</taxon>
        <taxon>Streptomycetaceae</taxon>
        <taxon>Streptomyces</taxon>
        <taxon>Streptomyces aurantiacus group</taxon>
    </lineage>
</organism>
<dbReference type="Proteomes" id="UP001160499">
    <property type="component" value="Unassembled WGS sequence"/>
</dbReference>
<evidence type="ECO:0000256" key="2">
    <source>
        <dbReference type="SAM" id="Phobius"/>
    </source>
</evidence>
<feature type="compositionally biased region" description="Low complexity" evidence="1">
    <location>
        <begin position="106"/>
        <end position="120"/>
    </location>
</feature>
<keyword evidence="2" id="KW-1133">Transmembrane helix</keyword>
<evidence type="ECO:0000313" key="4">
    <source>
        <dbReference type="Proteomes" id="UP001160499"/>
    </source>
</evidence>
<feature type="compositionally biased region" description="Polar residues" evidence="1">
    <location>
        <begin position="123"/>
        <end position="133"/>
    </location>
</feature>
<keyword evidence="4" id="KW-1185">Reference proteome</keyword>
<keyword evidence="2" id="KW-0472">Membrane</keyword>
<dbReference type="RefSeq" id="WP_280876712.1">
    <property type="nucleotide sequence ID" value="NZ_JARXVH010000004.1"/>
</dbReference>
<feature type="transmembrane region" description="Helical" evidence="2">
    <location>
        <begin position="80"/>
        <end position="101"/>
    </location>
</feature>
<dbReference type="EMBL" id="JARXVH010000004">
    <property type="protein sequence ID" value="MDH6215746.1"/>
    <property type="molecule type" value="Genomic_DNA"/>
</dbReference>
<accession>A0ABT6LHI5</accession>
<evidence type="ECO:0000313" key="3">
    <source>
        <dbReference type="EMBL" id="MDH6215746.1"/>
    </source>
</evidence>
<evidence type="ECO:0000256" key="1">
    <source>
        <dbReference type="SAM" id="MobiDB-lite"/>
    </source>
</evidence>
<feature type="region of interest" description="Disordered" evidence="1">
    <location>
        <begin position="106"/>
        <end position="134"/>
    </location>
</feature>
<proteinExistence type="predicted"/>
<sequence>MTAEHNDTDALMAAITGEPLTQGVRTDDAFMTEYREAEADVALLREQLGLIGHALADEQRPKEKPVPVRAPRDLRRVRRFAFATVAVAAAGTVLVGMGWLLGQSGGASSTASSDSGDKAANSPADSQGGSQDGSPFASPGYLACARLVVEGEVAKAAWVHGTSGRQRITLAVTRAYKPVKTAKQVTFVIEEGAVLKSLHKGEHVLVGLPRDSSVADYLVVGEQSVAREHAGIVRALPEAAAVPCE</sequence>
<name>A0ABT6LHI5_9ACTN</name>
<reference evidence="3 4" key="1">
    <citation type="submission" date="2023-04" db="EMBL/GenBank/DDBJ databases">
        <title>Forest soil microbial communities from Buena Vista Peninsula, Colon Province, Panama.</title>
        <authorList>
            <person name="Bouskill N."/>
        </authorList>
    </citation>
    <scope>NUCLEOTIDE SEQUENCE [LARGE SCALE GENOMIC DNA]</scope>
    <source>
        <strain evidence="3 4">GGS1</strain>
    </source>
</reference>
<comment type="caution">
    <text evidence="3">The sequence shown here is derived from an EMBL/GenBank/DDBJ whole genome shotgun (WGS) entry which is preliminary data.</text>
</comment>
<protein>
    <submittedName>
        <fullName evidence="3">Uncharacterized protein</fullName>
    </submittedName>
</protein>